<gene>
    <name evidence="1" type="ORF">PsorP6_006223</name>
</gene>
<dbReference type="EMBL" id="CM047583">
    <property type="protein sequence ID" value="KAI9913487.1"/>
    <property type="molecule type" value="Genomic_DNA"/>
</dbReference>
<dbReference type="Proteomes" id="UP001163321">
    <property type="component" value="Chromosome 4"/>
</dbReference>
<comment type="caution">
    <text evidence="1">The sequence shown here is derived from an EMBL/GenBank/DDBJ whole genome shotgun (WGS) entry which is preliminary data.</text>
</comment>
<keyword evidence="2" id="KW-1185">Reference proteome</keyword>
<accession>A0ACC0W4L8</accession>
<evidence type="ECO:0000313" key="1">
    <source>
        <dbReference type="EMBL" id="KAI9913487.1"/>
    </source>
</evidence>
<evidence type="ECO:0000313" key="2">
    <source>
        <dbReference type="Proteomes" id="UP001163321"/>
    </source>
</evidence>
<reference evidence="1 2" key="1">
    <citation type="journal article" date="2022" name="bioRxiv">
        <title>The genome of the oomycete Peronosclerospora sorghi, a cosmopolitan pathogen of maize and sorghum, is inflated with dispersed pseudogenes.</title>
        <authorList>
            <person name="Fletcher K."/>
            <person name="Martin F."/>
            <person name="Isakeit T."/>
            <person name="Cavanaugh K."/>
            <person name="Magill C."/>
            <person name="Michelmore R."/>
        </authorList>
    </citation>
    <scope>NUCLEOTIDE SEQUENCE [LARGE SCALE GENOMIC DNA]</scope>
    <source>
        <strain evidence="1">P6</strain>
    </source>
</reference>
<sequence>MNPASLSNLLPHVWLGDSTEMQLLLCLHMIPLKRHTHAAREFAKAAVSSQLGAALLNLLSTVVPKSKMGESTATKQYAARFLSVLFIESRQWGFYLQYS</sequence>
<protein>
    <submittedName>
        <fullName evidence="1">Uncharacterized protein</fullName>
    </submittedName>
</protein>
<organism evidence="1 2">
    <name type="scientific">Peronosclerospora sorghi</name>
    <dbReference type="NCBI Taxonomy" id="230839"/>
    <lineage>
        <taxon>Eukaryota</taxon>
        <taxon>Sar</taxon>
        <taxon>Stramenopiles</taxon>
        <taxon>Oomycota</taxon>
        <taxon>Peronosporomycetes</taxon>
        <taxon>Peronosporales</taxon>
        <taxon>Peronosporaceae</taxon>
        <taxon>Peronosclerospora</taxon>
    </lineage>
</organism>
<name>A0ACC0W4L8_9STRA</name>
<proteinExistence type="predicted"/>